<evidence type="ECO:0000313" key="3">
    <source>
        <dbReference type="Proteomes" id="UP000324222"/>
    </source>
</evidence>
<dbReference type="Proteomes" id="UP000324222">
    <property type="component" value="Unassembled WGS sequence"/>
</dbReference>
<comment type="caution">
    <text evidence="2">The sequence shown here is derived from an EMBL/GenBank/DDBJ whole genome shotgun (WGS) entry which is preliminary data.</text>
</comment>
<evidence type="ECO:0000256" key="1">
    <source>
        <dbReference type="SAM" id="MobiDB-lite"/>
    </source>
</evidence>
<dbReference type="EMBL" id="VSRR010000127">
    <property type="protein sequence ID" value="MPC10705.1"/>
    <property type="molecule type" value="Genomic_DNA"/>
</dbReference>
<gene>
    <name evidence="2" type="ORF">E2C01_003345</name>
</gene>
<proteinExistence type="predicted"/>
<reference evidence="2 3" key="1">
    <citation type="submission" date="2019-05" db="EMBL/GenBank/DDBJ databases">
        <title>Another draft genome of Portunus trituberculatus and its Hox gene families provides insights of decapod evolution.</title>
        <authorList>
            <person name="Jeong J.-H."/>
            <person name="Song I."/>
            <person name="Kim S."/>
            <person name="Choi T."/>
            <person name="Kim D."/>
            <person name="Ryu S."/>
            <person name="Kim W."/>
        </authorList>
    </citation>
    <scope>NUCLEOTIDE SEQUENCE [LARGE SCALE GENOMIC DNA]</scope>
    <source>
        <tissue evidence="2">Muscle</tissue>
    </source>
</reference>
<organism evidence="2 3">
    <name type="scientific">Portunus trituberculatus</name>
    <name type="common">Swimming crab</name>
    <name type="synonym">Neptunus trituberculatus</name>
    <dbReference type="NCBI Taxonomy" id="210409"/>
    <lineage>
        <taxon>Eukaryota</taxon>
        <taxon>Metazoa</taxon>
        <taxon>Ecdysozoa</taxon>
        <taxon>Arthropoda</taxon>
        <taxon>Crustacea</taxon>
        <taxon>Multicrustacea</taxon>
        <taxon>Malacostraca</taxon>
        <taxon>Eumalacostraca</taxon>
        <taxon>Eucarida</taxon>
        <taxon>Decapoda</taxon>
        <taxon>Pleocyemata</taxon>
        <taxon>Brachyura</taxon>
        <taxon>Eubrachyura</taxon>
        <taxon>Portunoidea</taxon>
        <taxon>Portunidae</taxon>
        <taxon>Portuninae</taxon>
        <taxon>Portunus</taxon>
    </lineage>
</organism>
<accession>A0A5B7CNG6</accession>
<protein>
    <submittedName>
        <fullName evidence="2">Uncharacterized protein</fullName>
    </submittedName>
</protein>
<feature type="region of interest" description="Disordered" evidence="1">
    <location>
        <begin position="1"/>
        <end position="47"/>
    </location>
</feature>
<sequence>MYDNDTRPHSPLSAPITEASKHGGEVGEGDSDPGRRQATNAPSTQARAHNALATFSTFFYFDSLNPRSVSSPSTAKTDTHTAAASLLLPRHPARHRLTIRSHTICPSVTTQTHPSPPFCRSAGVSVLALSGVMSHAPSLPRHRPLTNNNNIYSRISLARPRPGHQSLREGPSFQLSYPLLPLLLPPHSPSPSPRTSARPPLVACCRGRKNTCYQVIRLKTVNNGIRQTSARRRWKKRRP</sequence>
<name>A0A5B7CNG6_PORTR</name>
<evidence type="ECO:0000313" key="2">
    <source>
        <dbReference type="EMBL" id="MPC10705.1"/>
    </source>
</evidence>
<feature type="compositionally biased region" description="Polar residues" evidence="1">
    <location>
        <begin position="37"/>
        <end position="47"/>
    </location>
</feature>
<dbReference type="AlphaFoldDB" id="A0A5B7CNG6"/>
<keyword evidence="3" id="KW-1185">Reference proteome</keyword>